<reference evidence="3 4" key="1">
    <citation type="submission" date="2016-09" db="EMBL/GenBank/DDBJ databases">
        <title>Extensive genetic diversity and differential bi-allelic expression allows diatom success in the polar Southern Ocean.</title>
        <authorList>
            <consortium name="DOE Joint Genome Institute"/>
            <person name="Mock T."/>
            <person name="Otillar R.P."/>
            <person name="Strauss J."/>
            <person name="Dupont C."/>
            <person name="Frickenhaus S."/>
            <person name="Maumus F."/>
            <person name="Mcmullan M."/>
            <person name="Sanges R."/>
            <person name="Schmutz J."/>
            <person name="Toseland A."/>
            <person name="Valas R."/>
            <person name="Veluchamy A."/>
            <person name="Ward B.J."/>
            <person name="Allen A."/>
            <person name="Barry K."/>
            <person name="Falciatore A."/>
            <person name="Ferrante M."/>
            <person name="Fortunato A.E."/>
            <person name="Gloeckner G."/>
            <person name="Gruber A."/>
            <person name="Hipkin R."/>
            <person name="Janech M."/>
            <person name="Kroth P."/>
            <person name="Leese F."/>
            <person name="Lindquist E."/>
            <person name="Lyon B.R."/>
            <person name="Martin J."/>
            <person name="Mayer C."/>
            <person name="Parker M."/>
            <person name="Quesneville H."/>
            <person name="Raymond J."/>
            <person name="Uhlig C."/>
            <person name="Valentin K.U."/>
            <person name="Worden A.Z."/>
            <person name="Armbrust E.V."/>
            <person name="Bowler C."/>
            <person name="Green B."/>
            <person name="Moulton V."/>
            <person name="Van Oosterhout C."/>
            <person name="Grigoriev I."/>
        </authorList>
    </citation>
    <scope>NUCLEOTIDE SEQUENCE [LARGE SCALE GENOMIC DNA]</scope>
    <source>
        <strain evidence="3 4">CCMP1102</strain>
    </source>
</reference>
<feature type="region of interest" description="Disordered" evidence="1">
    <location>
        <begin position="133"/>
        <end position="158"/>
    </location>
</feature>
<keyword evidence="4" id="KW-1185">Reference proteome</keyword>
<protein>
    <submittedName>
        <fullName evidence="3">Uncharacterized protein</fullName>
    </submittedName>
</protein>
<dbReference type="InParanoid" id="A0A1E7F4Y6"/>
<dbReference type="KEGG" id="fcy:FRACYDRAFT_241551"/>
<feature type="compositionally biased region" description="Basic and acidic residues" evidence="1">
    <location>
        <begin position="144"/>
        <end position="158"/>
    </location>
</feature>
<dbReference type="OrthoDB" id="44993at2759"/>
<accession>A0A1E7F4Y6</accession>
<sequence>MMKLRNKTFVLMILNFFACVSYGFLVQQQQTPQLFHQRQQQQRQQQEQQPKFQSEHATISVLNRQRRSVANIQTMGIFGLGLPEIGIILVVACAIIGPDGVGNMIGGFTGKVKGGLPDELKKIPDAFQKGFEESTVNSKARNAKKMEDVPDNSDVTKG</sequence>
<evidence type="ECO:0000313" key="3">
    <source>
        <dbReference type="EMBL" id="OEU13216.1"/>
    </source>
</evidence>
<gene>
    <name evidence="3" type="ORF">FRACYDRAFT_241551</name>
</gene>
<proteinExistence type="predicted"/>
<feature type="chain" id="PRO_5009192660" evidence="2">
    <location>
        <begin position="24"/>
        <end position="158"/>
    </location>
</feature>
<dbReference type="EMBL" id="KV784361">
    <property type="protein sequence ID" value="OEU13216.1"/>
    <property type="molecule type" value="Genomic_DNA"/>
</dbReference>
<dbReference type="Proteomes" id="UP000095751">
    <property type="component" value="Unassembled WGS sequence"/>
</dbReference>
<name>A0A1E7F4Y6_9STRA</name>
<keyword evidence="2" id="KW-0732">Signal</keyword>
<evidence type="ECO:0000313" key="4">
    <source>
        <dbReference type="Proteomes" id="UP000095751"/>
    </source>
</evidence>
<dbReference type="AlphaFoldDB" id="A0A1E7F4Y6"/>
<organism evidence="3 4">
    <name type="scientific">Fragilariopsis cylindrus CCMP1102</name>
    <dbReference type="NCBI Taxonomy" id="635003"/>
    <lineage>
        <taxon>Eukaryota</taxon>
        <taxon>Sar</taxon>
        <taxon>Stramenopiles</taxon>
        <taxon>Ochrophyta</taxon>
        <taxon>Bacillariophyta</taxon>
        <taxon>Bacillariophyceae</taxon>
        <taxon>Bacillariophycidae</taxon>
        <taxon>Bacillariales</taxon>
        <taxon>Bacillariaceae</taxon>
        <taxon>Fragilariopsis</taxon>
    </lineage>
</organism>
<evidence type="ECO:0000256" key="1">
    <source>
        <dbReference type="SAM" id="MobiDB-lite"/>
    </source>
</evidence>
<evidence type="ECO:0000256" key="2">
    <source>
        <dbReference type="SAM" id="SignalP"/>
    </source>
</evidence>
<feature type="signal peptide" evidence="2">
    <location>
        <begin position="1"/>
        <end position="23"/>
    </location>
</feature>